<keyword evidence="8 11" id="KW-1133">Transmembrane helix</keyword>
<keyword evidence="9" id="KW-0902">Two-component regulatory system</keyword>
<dbReference type="PANTHER" id="PTHR45436">
    <property type="entry name" value="SENSOR HISTIDINE KINASE YKOH"/>
    <property type="match status" value="1"/>
</dbReference>
<dbReference type="Pfam" id="PF02518">
    <property type="entry name" value="HATPase_c"/>
    <property type="match status" value="1"/>
</dbReference>
<evidence type="ECO:0000256" key="6">
    <source>
        <dbReference type="ARBA" id="ARBA00022692"/>
    </source>
</evidence>
<evidence type="ECO:0000256" key="2">
    <source>
        <dbReference type="ARBA" id="ARBA00004370"/>
    </source>
</evidence>
<dbReference type="Proteomes" id="UP000183015">
    <property type="component" value="Unassembled WGS sequence"/>
</dbReference>
<keyword evidence="5" id="KW-0808">Transferase</keyword>
<dbReference type="InterPro" id="IPR003594">
    <property type="entry name" value="HATPase_dom"/>
</dbReference>
<dbReference type="PROSITE" id="PS50109">
    <property type="entry name" value="HIS_KIN"/>
    <property type="match status" value="1"/>
</dbReference>
<dbReference type="SUPFAM" id="SSF55874">
    <property type="entry name" value="ATPase domain of HSP90 chaperone/DNA topoisomerase II/histidine kinase"/>
    <property type="match status" value="1"/>
</dbReference>
<evidence type="ECO:0000256" key="3">
    <source>
        <dbReference type="ARBA" id="ARBA00012438"/>
    </source>
</evidence>
<dbReference type="Gene3D" id="6.10.340.10">
    <property type="match status" value="1"/>
</dbReference>
<feature type="compositionally biased region" description="Low complexity" evidence="10">
    <location>
        <begin position="841"/>
        <end position="856"/>
    </location>
</feature>
<comment type="subcellular location">
    <subcellularLocation>
        <location evidence="2">Membrane</location>
    </subcellularLocation>
</comment>
<dbReference type="InterPro" id="IPR003660">
    <property type="entry name" value="HAMP_dom"/>
</dbReference>
<reference evidence="15" key="1">
    <citation type="submission" date="2016-10" db="EMBL/GenBank/DDBJ databases">
        <authorList>
            <person name="Varghese N."/>
        </authorList>
    </citation>
    <scope>NUCLEOTIDE SEQUENCE [LARGE SCALE GENOMIC DNA]</scope>
    <source>
        <strain evidence="15">DSM 45096 / BCRC 16803 / CGMCC 4.1857 / CIP 109030 / JCM 12277 / KCTC 19219 / NBRC 100920 / 33214</strain>
    </source>
</reference>
<evidence type="ECO:0000313" key="14">
    <source>
        <dbReference type="EMBL" id="SEK79700.1"/>
    </source>
</evidence>
<evidence type="ECO:0000256" key="1">
    <source>
        <dbReference type="ARBA" id="ARBA00000085"/>
    </source>
</evidence>
<dbReference type="GO" id="GO:0005886">
    <property type="term" value="C:plasma membrane"/>
    <property type="evidence" value="ECO:0007669"/>
    <property type="project" value="TreeGrafter"/>
</dbReference>
<feature type="compositionally biased region" description="Basic and acidic residues" evidence="10">
    <location>
        <begin position="717"/>
        <end position="731"/>
    </location>
</feature>
<feature type="domain" description="Histidine kinase" evidence="12">
    <location>
        <begin position="483"/>
        <end position="649"/>
    </location>
</feature>
<gene>
    <name evidence="14" type="ORF">SAMN05414137_103526</name>
</gene>
<evidence type="ECO:0000256" key="5">
    <source>
        <dbReference type="ARBA" id="ARBA00022679"/>
    </source>
</evidence>
<keyword evidence="4" id="KW-0597">Phosphoprotein</keyword>
<dbReference type="Pfam" id="PF00672">
    <property type="entry name" value="HAMP"/>
    <property type="match status" value="1"/>
</dbReference>
<dbReference type="GO" id="GO:0000160">
    <property type="term" value="P:phosphorelay signal transduction system"/>
    <property type="evidence" value="ECO:0007669"/>
    <property type="project" value="UniProtKB-KW"/>
</dbReference>
<protein>
    <recommendedName>
        <fullName evidence="3">histidine kinase</fullName>
        <ecNumber evidence="3">2.7.13.3</ecNumber>
    </recommendedName>
</protein>
<dbReference type="STRING" id="235985.SAMN05414137_103526"/>
<proteinExistence type="predicted"/>
<dbReference type="CDD" id="cd06225">
    <property type="entry name" value="HAMP"/>
    <property type="match status" value="1"/>
</dbReference>
<feature type="compositionally biased region" description="Low complexity" evidence="10">
    <location>
        <begin position="797"/>
        <end position="814"/>
    </location>
</feature>
<dbReference type="eggNOG" id="COG4251">
    <property type="taxonomic scope" value="Bacteria"/>
</dbReference>
<keyword evidence="7 14" id="KW-0418">Kinase</keyword>
<feature type="region of interest" description="Disordered" evidence="10">
    <location>
        <begin position="714"/>
        <end position="866"/>
    </location>
</feature>
<feature type="domain" description="HAMP" evidence="13">
    <location>
        <begin position="355"/>
        <end position="427"/>
    </location>
</feature>
<dbReference type="EC" id="2.7.13.3" evidence="3"/>
<feature type="transmembrane region" description="Helical" evidence="11">
    <location>
        <begin position="328"/>
        <end position="353"/>
    </location>
</feature>
<organism evidence="14 15">
    <name type="scientific">Streptacidiphilus jiangxiensis</name>
    <dbReference type="NCBI Taxonomy" id="235985"/>
    <lineage>
        <taxon>Bacteria</taxon>
        <taxon>Bacillati</taxon>
        <taxon>Actinomycetota</taxon>
        <taxon>Actinomycetes</taxon>
        <taxon>Kitasatosporales</taxon>
        <taxon>Streptomycetaceae</taxon>
        <taxon>Streptacidiphilus</taxon>
    </lineage>
</organism>
<dbReference type="AlphaFoldDB" id="A0A1H7JZW9"/>
<dbReference type="SMART" id="SM00304">
    <property type="entry name" value="HAMP"/>
    <property type="match status" value="1"/>
</dbReference>
<keyword evidence="6 11" id="KW-0812">Transmembrane</keyword>
<dbReference type="InterPro" id="IPR050428">
    <property type="entry name" value="TCS_sensor_his_kinase"/>
</dbReference>
<evidence type="ECO:0000313" key="15">
    <source>
        <dbReference type="Proteomes" id="UP000183015"/>
    </source>
</evidence>
<keyword evidence="11" id="KW-0472">Membrane</keyword>
<dbReference type="SMART" id="SM00387">
    <property type="entry name" value="HATPase_c"/>
    <property type="match status" value="1"/>
</dbReference>
<evidence type="ECO:0000256" key="10">
    <source>
        <dbReference type="SAM" id="MobiDB-lite"/>
    </source>
</evidence>
<dbReference type="PANTHER" id="PTHR45436:SF5">
    <property type="entry name" value="SENSOR HISTIDINE KINASE TRCS"/>
    <property type="match status" value="1"/>
</dbReference>
<sequence length="866" mass="92361">MSSLDTLADRLGRRLARLPFRRKLNALIAVPLVMISVLFAVYVNGQVNQAESAANEADLLSRSGTVAQLVDDVQHEQSQAILYYESYWETPTNRAKSIPDRDSYVAAQAATDAQVDKVRQTFGSAIPADLATALQVLEAGLQVPRQTITSGQLPTDNIDAAYGNVAESLIDGLGLSAPQSNQSTARLSDQLDSLLRADSAHAQFETAVVSALTRDSDATTQFGVAEGSIQLYQAQVARFTAIAPTDRSNALGGIEFGPDEVNLESALSSLWLKTSALTEVSAADLKAARAQALALQPSAVRESQKRARITGELIPEIAGEAQLDSTRAWWRASILLGLAAVIFFGWVLLLALIRRSILGPLQQVTEAARRVSELSAQELSRVADEDAVDNAEGPPQLEDLPIPAEDEIGELAKAFNQVQSTAGALLERQVQSRRNIAEMFGNIGRRVANLTGRQLSLIDSVERGETDPELLEQLYRIDHIAVRLQRNADSLMLLAGIRETELDGRPAELSHVVRAALGQIEGFERVRLTARVDATVAPDVVGDLVLMLAELLENAVSFSPAHSEVAVTLREEDGQAVLEIVDHGLGMSSERLSEENARLVRRERLDLAPTRVLGLFVVGVLARRWNIQVTLSRTPGGGVTCQVVVPSELVTPSAPRAGLTWSPAGALPPAAKAALALGASATATILPPAARRHQPTPAAPAVAVRAADLEPEPDLFAPRREPDSTHARPDDPAPALPHARTANATTDAGLPVRKAPTAEEPPAAPTAPQTSETPQTPPESRRERPGLGGGLRRRVRGATLREGLSSADRLAARPADPDEVRSSLEEFEAAVSRAERDSAPGISSTTSTTSTIGTTSNPERTEGVGQ</sequence>
<dbReference type="EMBL" id="FOAZ01000003">
    <property type="protein sequence ID" value="SEK79700.1"/>
    <property type="molecule type" value="Genomic_DNA"/>
</dbReference>
<evidence type="ECO:0000256" key="8">
    <source>
        <dbReference type="ARBA" id="ARBA00022989"/>
    </source>
</evidence>
<evidence type="ECO:0000256" key="11">
    <source>
        <dbReference type="SAM" id="Phobius"/>
    </source>
</evidence>
<feature type="compositionally biased region" description="Basic and acidic residues" evidence="10">
    <location>
        <begin position="815"/>
        <end position="824"/>
    </location>
</feature>
<evidence type="ECO:0000259" key="12">
    <source>
        <dbReference type="PROSITE" id="PS50109"/>
    </source>
</evidence>
<evidence type="ECO:0000256" key="7">
    <source>
        <dbReference type="ARBA" id="ARBA00022777"/>
    </source>
</evidence>
<evidence type="ECO:0000256" key="9">
    <source>
        <dbReference type="ARBA" id="ARBA00023012"/>
    </source>
</evidence>
<dbReference type="Gene3D" id="3.30.565.10">
    <property type="entry name" value="Histidine kinase-like ATPase, C-terminal domain"/>
    <property type="match status" value="1"/>
</dbReference>
<evidence type="ECO:0000259" key="13">
    <source>
        <dbReference type="PROSITE" id="PS50885"/>
    </source>
</evidence>
<dbReference type="InterPro" id="IPR005467">
    <property type="entry name" value="His_kinase_dom"/>
</dbReference>
<dbReference type="OrthoDB" id="3845898at2"/>
<feature type="transmembrane region" description="Helical" evidence="11">
    <location>
        <begin position="24"/>
        <end position="43"/>
    </location>
</feature>
<dbReference type="InterPro" id="IPR036890">
    <property type="entry name" value="HATPase_C_sf"/>
</dbReference>
<dbReference type="GO" id="GO:0004673">
    <property type="term" value="F:protein histidine kinase activity"/>
    <property type="evidence" value="ECO:0007669"/>
    <property type="project" value="UniProtKB-EC"/>
</dbReference>
<evidence type="ECO:0000256" key="4">
    <source>
        <dbReference type="ARBA" id="ARBA00022553"/>
    </source>
</evidence>
<feature type="compositionally biased region" description="Low complexity" evidence="10">
    <location>
        <begin position="758"/>
        <end position="774"/>
    </location>
</feature>
<name>A0A1H7JZW9_STRJI</name>
<comment type="catalytic activity">
    <reaction evidence="1">
        <text>ATP + protein L-histidine = ADP + protein N-phospho-L-histidine.</text>
        <dbReference type="EC" id="2.7.13.3"/>
    </reaction>
</comment>
<dbReference type="RefSeq" id="WP_042453730.1">
    <property type="nucleotide sequence ID" value="NZ_BBPN01000030.1"/>
</dbReference>
<dbReference type="PROSITE" id="PS50885">
    <property type="entry name" value="HAMP"/>
    <property type="match status" value="1"/>
</dbReference>
<accession>A0A1H7JZW9</accession>
<keyword evidence="15" id="KW-1185">Reference proteome</keyword>